<dbReference type="EMBL" id="BAAABY010000045">
    <property type="protein sequence ID" value="GAA0489600.1"/>
    <property type="molecule type" value="Genomic_DNA"/>
</dbReference>
<feature type="domain" description="DUF397" evidence="2">
    <location>
        <begin position="40"/>
        <end position="93"/>
    </location>
</feature>
<feature type="region of interest" description="Disordered" evidence="1">
    <location>
        <begin position="1"/>
        <end position="48"/>
    </location>
</feature>
<evidence type="ECO:0000313" key="4">
    <source>
        <dbReference type="Proteomes" id="UP001500909"/>
    </source>
</evidence>
<reference evidence="3 4" key="1">
    <citation type="journal article" date="2019" name="Int. J. Syst. Evol. Microbiol.">
        <title>The Global Catalogue of Microorganisms (GCM) 10K type strain sequencing project: providing services to taxonomists for standard genome sequencing and annotation.</title>
        <authorList>
            <consortium name="The Broad Institute Genomics Platform"/>
            <consortium name="The Broad Institute Genome Sequencing Center for Infectious Disease"/>
            <person name="Wu L."/>
            <person name="Ma J."/>
        </authorList>
    </citation>
    <scope>NUCLEOTIDE SEQUENCE [LARGE SCALE GENOMIC DNA]</scope>
    <source>
        <strain evidence="3 4">JCM 4805</strain>
    </source>
</reference>
<accession>A0ABN1B3Q8</accession>
<sequence length="103" mass="10417">MDNDTFHTARHRAVPGAGHGAHSTAARRPSGHAPDLSGVRWRKSSYSGGSGGDCVEMGLGAPGAVPVRDSKVPCGPAIVVAPTTWSAFVTAVRDGALDRVAGA</sequence>
<keyword evidence="4" id="KW-1185">Reference proteome</keyword>
<evidence type="ECO:0000259" key="2">
    <source>
        <dbReference type="Pfam" id="PF04149"/>
    </source>
</evidence>
<comment type="caution">
    <text evidence="3">The sequence shown here is derived from an EMBL/GenBank/DDBJ whole genome shotgun (WGS) entry which is preliminary data.</text>
</comment>
<gene>
    <name evidence="3" type="ORF">GCM10010361_63590</name>
</gene>
<dbReference type="Pfam" id="PF04149">
    <property type="entry name" value="DUF397"/>
    <property type="match status" value="1"/>
</dbReference>
<proteinExistence type="predicted"/>
<dbReference type="InterPro" id="IPR007278">
    <property type="entry name" value="DUF397"/>
</dbReference>
<dbReference type="RefSeq" id="WP_346098784.1">
    <property type="nucleotide sequence ID" value="NZ_BAAABY010000045.1"/>
</dbReference>
<name>A0ABN1B3Q8_9ACTN</name>
<organism evidence="3 4">
    <name type="scientific">Streptomyces olivaceiscleroticus</name>
    <dbReference type="NCBI Taxonomy" id="68245"/>
    <lineage>
        <taxon>Bacteria</taxon>
        <taxon>Bacillati</taxon>
        <taxon>Actinomycetota</taxon>
        <taxon>Actinomycetes</taxon>
        <taxon>Kitasatosporales</taxon>
        <taxon>Streptomycetaceae</taxon>
        <taxon>Streptomyces</taxon>
    </lineage>
</organism>
<evidence type="ECO:0000256" key="1">
    <source>
        <dbReference type="SAM" id="MobiDB-lite"/>
    </source>
</evidence>
<dbReference type="Proteomes" id="UP001500909">
    <property type="component" value="Unassembled WGS sequence"/>
</dbReference>
<protein>
    <recommendedName>
        <fullName evidence="2">DUF397 domain-containing protein</fullName>
    </recommendedName>
</protein>
<evidence type="ECO:0000313" key="3">
    <source>
        <dbReference type="EMBL" id="GAA0489600.1"/>
    </source>
</evidence>